<accession>A7IVU1</accession>
<organismHost>
    <name type="scientific">Chlorella</name>
    <dbReference type="NCBI Taxonomy" id="3071"/>
</organismHost>
<keyword evidence="1" id="KW-0472">Membrane</keyword>
<keyword evidence="1" id="KW-0812">Transmembrane</keyword>
<proteinExistence type="predicted"/>
<evidence type="ECO:0000313" key="3">
    <source>
        <dbReference type="Proteomes" id="UP000202419"/>
    </source>
</evidence>
<dbReference type="RefSeq" id="YP_001497262.1">
    <property type="nucleotide sequence ID" value="NC_009898.1"/>
</dbReference>
<evidence type="ECO:0000313" key="2">
    <source>
        <dbReference type="EMBL" id="ABT14465.1"/>
    </source>
</evidence>
<protein>
    <submittedName>
        <fullName evidence="2">Uncharacterized protein b066L</fullName>
    </submittedName>
</protein>
<feature type="transmembrane region" description="Helical" evidence="1">
    <location>
        <begin position="49"/>
        <end position="68"/>
    </location>
</feature>
<dbReference type="KEGG" id="vg:5659446"/>
<keyword evidence="1" id="KW-1133">Transmembrane helix</keyword>
<dbReference type="GeneID" id="5659446"/>
<organism evidence="2 3">
    <name type="scientific">Paramecium bursaria Chlorella virus NY2A</name>
    <name type="common">PBCV-NY2A</name>
    <dbReference type="NCBI Taxonomy" id="46021"/>
    <lineage>
        <taxon>Viruses</taxon>
        <taxon>Varidnaviria</taxon>
        <taxon>Bamfordvirae</taxon>
        <taxon>Nucleocytoviricota</taxon>
        <taxon>Megaviricetes</taxon>
        <taxon>Algavirales</taxon>
        <taxon>Phycodnaviridae</taxon>
        <taxon>Chlorovirus</taxon>
        <taxon>Chlorovirus americanus</taxon>
    </lineage>
</organism>
<gene>
    <name evidence="2" type="primary">b066L</name>
    <name evidence="2" type="ORF">NY2A_b066L</name>
</gene>
<feature type="transmembrane region" description="Helical" evidence="1">
    <location>
        <begin position="18"/>
        <end position="37"/>
    </location>
</feature>
<dbReference type="EMBL" id="DQ491002">
    <property type="protein sequence ID" value="ABT14465.1"/>
    <property type="molecule type" value="Genomic_DNA"/>
</dbReference>
<dbReference type="Proteomes" id="UP000202419">
    <property type="component" value="Segment"/>
</dbReference>
<sequence>MPERATSIVKLSLYFKRYLAASMMLSNSLTIISPSYATHDCLAVFFPSYFPLSCASFPLVFRVPSLRFSGRKSRRSSSL</sequence>
<keyword evidence="3" id="KW-1185">Reference proteome</keyword>
<evidence type="ECO:0000256" key="1">
    <source>
        <dbReference type="SAM" id="Phobius"/>
    </source>
</evidence>
<name>A7IVU1_PBCVN</name>
<reference evidence="2 3" key="1">
    <citation type="journal article" date="2007" name="Virology">
        <title>Sequence and annotation of the 369-kb NY-2A and the 345-kb AR158 viruses that infect Chlorella NC64A.</title>
        <authorList>
            <person name="Fitzgerald L.A."/>
            <person name="Graves M.V."/>
            <person name="Li X."/>
            <person name="Feldblyum T."/>
            <person name="Nierman W.C."/>
            <person name="Van Etten J.L."/>
        </authorList>
    </citation>
    <scope>NUCLEOTIDE SEQUENCE [LARGE SCALE GENOMIC DNA]</scope>
    <source>
        <strain evidence="2 3">NY-2A</strain>
    </source>
</reference>